<evidence type="ECO:0000256" key="5">
    <source>
        <dbReference type="ARBA" id="ARBA00022617"/>
    </source>
</evidence>
<dbReference type="AlphaFoldDB" id="A0A5S3WU58"/>
<organism evidence="15 16">
    <name type="scientific">Pseudoalteromonas rubra</name>
    <dbReference type="NCBI Taxonomy" id="43658"/>
    <lineage>
        <taxon>Bacteria</taxon>
        <taxon>Pseudomonadati</taxon>
        <taxon>Pseudomonadota</taxon>
        <taxon>Gammaproteobacteria</taxon>
        <taxon>Alteromonadales</taxon>
        <taxon>Pseudoalteromonadaceae</taxon>
        <taxon>Pseudoalteromonas</taxon>
    </lineage>
</organism>
<keyword evidence="5" id="KW-0349">Heme</keyword>
<dbReference type="GO" id="GO:0005886">
    <property type="term" value="C:plasma membrane"/>
    <property type="evidence" value="ECO:0007669"/>
    <property type="project" value="UniProtKB-SubCell"/>
</dbReference>
<comment type="caution">
    <text evidence="15">The sequence shown here is derived from an EMBL/GenBank/DDBJ whole genome shotgun (WGS) entry which is preliminary data.</text>
</comment>
<evidence type="ECO:0000256" key="8">
    <source>
        <dbReference type="ARBA" id="ARBA00022982"/>
    </source>
</evidence>
<accession>A0A5S3WU58</accession>
<feature type="domain" description="Cytochrome b561 bacterial/Ni-hydrogenase" evidence="14">
    <location>
        <begin position="10"/>
        <end position="174"/>
    </location>
</feature>
<dbReference type="RefSeq" id="WP_138553243.1">
    <property type="nucleotide sequence ID" value="NZ_PNCH01000067.1"/>
</dbReference>
<feature type="transmembrane region" description="Helical" evidence="13">
    <location>
        <begin position="96"/>
        <end position="122"/>
    </location>
</feature>
<comment type="cofactor">
    <cofactor evidence="1">
        <name>heme b</name>
        <dbReference type="ChEBI" id="CHEBI:60344"/>
    </cofactor>
</comment>
<dbReference type="GO" id="GO:0046872">
    <property type="term" value="F:metal ion binding"/>
    <property type="evidence" value="ECO:0007669"/>
    <property type="project" value="UniProtKB-KW"/>
</dbReference>
<evidence type="ECO:0000256" key="2">
    <source>
        <dbReference type="ARBA" id="ARBA00004651"/>
    </source>
</evidence>
<evidence type="ECO:0000256" key="1">
    <source>
        <dbReference type="ARBA" id="ARBA00001970"/>
    </source>
</evidence>
<feature type="transmembrane region" description="Helical" evidence="13">
    <location>
        <begin position="142"/>
        <end position="160"/>
    </location>
</feature>
<sequence length="174" mass="19847">MTYTTSTDKFDRTARALHWISAAVILWAMLSGFYMALFEVDSTTKRTLSTFNVSLTFVYFPLFLWRLVHRITCTPPTQLEQLSLRHANLACAAHKFIYLLTTIVMCSGVLMMQRSFCVFGLFTVPPLLSNTSLQDVFARMHVLSNVLLLSMITLHIVAVIKHQLDGRAILQRML</sequence>
<evidence type="ECO:0000256" key="7">
    <source>
        <dbReference type="ARBA" id="ARBA00022723"/>
    </source>
</evidence>
<feature type="transmembrane region" description="Helical" evidence="13">
    <location>
        <begin position="16"/>
        <end position="37"/>
    </location>
</feature>
<evidence type="ECO:0000256" key="9">
    <source>
        <dbReference type="ARBA" id="ARBA00022989"/>
    </source>
</evidence>
<evidence type="ECO:0000259" key="14">
    <source>
        <dbReference type="Pfam" id="PF01292"/>
    </source>
</evidence>
<dbReference type="PANTHER" id="PTHR30529:SF7">
    <property type="entry name" value="CYTOCHROME B561 BACTERIAL_NI-HYDROGENASE DOMAIN-CONTAINING PROTEIN"/>
    <property type="match status" value="1"/>
</dbReference>
<dbReference type="Proteomes" id="UP000310249">
    <property type="component" value="Unassembled WGS sequence"/>
</dbReference>
<keyword evidence="6 13" id="KW-0812">Transmembrane</keyword>
<evidence type="ECO:0000256" key="11">
    <source>
        <dbReference type="ARBA" id="ARBA00023136"/>
    </source>
</evidence>
<feature type="transmembrane region" description="Helical" evidence="13">
    <location>
        <begin position="49"/>
        <end position="68"/>
    </location>
</feature>
<dbReference type="SUPFAM" id="SSF81342">
    <property type="entry name" value="Transmembrane di-heme cytochromes"/>
    <property type="match status" value="1"/>
</dbReference>
<evidence type="ECO:0000256" key="4">
    <source>
        <dbReference type="ARBA" id="ARBA00022475"/>
    </source>
</evidence>
<proteinExistence type="inferred from homology"/>
<keyword evidence="9 13" id="KW-1133">Transmembrane helix</keyword>
<name>A0A5S3WU58_9GAMM</name>
<dbReference type="GO" id="GO:0022904">
    <property type="term" value="P:respiratory electron transport chain"/>
    <property type="evidence" value="ECO:0007669"/>
    <property type="project" value="InterPro"/>
</dbReference>
<protein>
    <recommendedName>
        <fullName evidence="14">Cytochrome b561 bacterial/Ni-hydrogenase domain-containing protein</fullName>
    </recommendedName>
</protein>
<dbReference type="InterPro" id="IPR052168">
    <property type="entry name" value="Cytochrome_b561_oxidase"/>
</dbReference>
<keyword evidence="3" id="KW-0813">Transport</keyword>
<gene>
    <name evidence="15" type="ORF">CWB99_01105</name>
</gene>
<keyword evidence="11 13" id="KW-0472">Membrane</keyword>
<dbReference type="PANTHER" id="PTHR30529">
    <property type="entry name" value="CYTOCHROME B561"/>
    <property type="match status" value="1"/>
</dbReference>
<evidence type="ECO:0000256" key="10">
    <source>
        <dbReference type="ARBA" id="ARBA00023004"/>
    </source>
</evidence>
<comment type="subcellular location">
    <subcellularLocation>
        <location evidence="2">Cell membrane</location>
        <topology evidence="2">Multi-pass membrane protein</topology>
    </subcellularLocation>
</comment>
<dbReference type="Pfam" id="PF01292">
    <property type="entry name" value="Ni_hydr_CYTB"/>
    <property type="match status" value="1"/>
</dbReference>
<evidence type="ECO:0000256" key="13">
    <source>
        <dbReference type="SAM" id="Phobius"/>
    </source>
</evidence>
<dbReference type="OrthoDB" id="8589936at2"/>
<keyword evidence="8" id="KW-0249">Electron transport</keyword>
<comment type="similarity">
    <text evidence="12">Belongs to the cytochrome b561 family.</text>
</comment>
<evidence type="ECO:0000256" key="3">
    <source>
        <dbReference type="ARBA" id="ARBA00022448"/>
    </source>
</evidence>
<keyword evidence="4" id="KW-1003">Cell membrane</keyword>
<evidence type="ECO:0000256" key="6">
    <source>
        <dbReference type="ARBA" id="ARBA00022692"/>
    </source>
</evidence>
<evidence type="ECO:0000313" key="16">
    <source>
        <dbReference type="Proteomes" id="UP000310249"/>
    </source>
</evidence>
<keyword evidence="10" id="KW-0408">Iron</keyword>
<dbReference type="GO" id="GO:0009055">
    <property type="term" value="F:electron transfer activity"/>
    <property type="evidence" value="ECO:0007669"/>
    <property type="project" value="InterPro"/>
</dbReference>
<keyword evidence="7" id="KW-0479">Metal-binding</keyword>
<dbReference type="EMBL" id="PNCI01000002">
    <property type="protein sequence ID" value="TMP32721.1"/>
    <property type="molecule type" value="Genomic_DNA"/>
</dbReference>
<evidence type="ECO:0000313" key="15">
    <source>
        <dbReference type="EMBL" id="TMP32721.1"/>
    </source>
</evidence>
<evidence type="ECO:0000256" key="12">
    <source>
        <dbReference type="ARBA" id="ARBA00037975"/>
    </source>
</evidence>
<dbReference type="InterPro" id="IPR011577">
    <property type="entry name" value="Cyt_b561_bac/Ni-Hgenase"/>
</dbReference>
<reference evidence="16" key="2">
    <citation type="submission" date="2019-06" db="EMBL/GenBank/DDBJ databases">
        <title>Co-occurence of chitin degradation, pigmentation and bioactivity in marine Pseudoalteromonas.</title>
        <authorList>
            <person name="Sonnenschein E.C."/>
            <person name="Bech P.K."/>
        </authorList>
    </citation>
    <scope>NUCLEOTIDE SEQUENCE [LARGE SCALE GENOMIC DNA]</scope>
    <source>
        <strain evidence="16">S2676</strain>
    </source>
</reference>
<dbReference type="InterPro" id="IPR016174">
    <property type="entry name" value="Di-haem_cyt_TM"/>
</dbReference>
<reference evidence="15 16" key="1">
    <citation type="submission" date="2018-01" db="EMBL/GenBank/DDBJ databases">
        <authorList>
            <person name="Paulsen S."/>
            <person name="Gram L.K."/>
        </authorList>
    </citation>
    <scope>NUCLEOTIDE SEQUENCE [LARGE SCALE GENOMIC DNA]</scope>
    <source>
        <strain evidence="15 16">S2676</strain>
    </source>
</reference>
<dbReference type="GO" id="GO:0020037">
    <property type="term" value="F:heme binding"/>
    <property type="evidence" value="ECO:0007669"/>
    <property type="project" value="TreeGrafter"/>
</dbReference>